<proteinExistence type="predicted"/>
<dbReference type="EMBL" id="AFCE01000163">
    <property type="protein sequence ID" value="EGL81655.1"/>
    <property type="molecule type" value="Genomic_DNA"/>
</dbReference>
<dbReference type="RefSeq" id="WP_007506180.1">
    <property type="nucleotide sequence ID" value="NZ_AFCE01000163.1"/>
</dbReference>
<gene>
    <name evidence="2" type="ORF">CathTA2_2841</name>
    <name evidence="3" type="ORF">HUR95_13275</name>
</gene>
<name>F5LAA6_CALTT</name>
<dbReference type="EMBL" id="CP082237">
    <property type="protein sequence ID" value="QZT33252.1"/>
    <property type="molecule type" value="Genomic_DNA"/>
</dbReference>
<evidence type="ECO:0000313" key="4">
    <source>
        <dbReference type="Proteomes" id="UP000010716"/>
    </source>
</evidence>
<evidence type="ECO:0000313" key="2">
    <source>
        <dbReference type="EMBL" id="EGL81655.1"/>
    </source>
</evidence>
<feature type="compositionally biased region" description="Basic and acidic residues" evidence="1">
    <location>
        <begin position="19"/>
        <end position="36"/>
    </location>
</feature>
<protein>
    <submittedName>
        <fullName evidence="2">Uncharacterized protein</fullName>
    </submittedName>
</protein>
<dbReference type="Proteomes" id="UP000825179">
    <property type="component" value="Chromosome"/>
</dbReference>
<dbReference type="AlphaFoldDB" id="F5LAA6"/>
<dbReference type="KEGG" id="cthu:HUR95_13275"/>
<evidence type="ECO:0000256" key="1">
    <source>
        <dbReference type="SAM" id="MobiDB-lite"/>
    </source>
</evidence>
<feature type="region of interest" description="Disordered" evidence="1">
    <location>
        <begin position="1"/>
        <end position="53"/>
    </location>
</feature>
<dbReference type="Proteomes" id="UP000010716">
    <property type="component" value="Unassembled WGS sequence"/>
</dbReference>
<organism evidence="2 4">
    <name type="scientific">Caldalkalibacillus thermarum (strain TA2.A1)</name>
    <dbReference type="NCBI Taxonomy" id="986075"/>
    <lineage>
        <taxon>Bacteria</taxon>
        <taxon>Bacillati</taxon>
        <taxon>Bacillota</taxon>
        <taxon>Bacilli</taxon>
        <taxon>Bacillales</taxon>
        <taxon>Bacillaceae</taxon>
        <taxon>Caldalkalibacillus</taxon>
    </lineage>
</organism>
<sequence length="167" mass="19270">MANRKKRANSARGVTNRSGNRDERLMQHIRTEERQGQHNRTQKRRAGSPVTHHRAVTPDSILWTQLAQLVRQVDLMKLKHKLAEVNQIVEQINVLLRQLNGIPSTHHPPVSYFPQLQNIVYPQVSPGANRTSHVYHDPHSPIQQGTLRTGYHHNWPAGRVDYSIRSR</sequence>
<reference evidence="3" key="3">
    <citation type="submission" date="2021-08" db="EMBL/GenBank/DDBJ databases">
        <authorList>
            <person name="de Jong S."/>
            <person name="van den Broek M."/>
            <person name="Merkel A."/>
            <person name="de la Torre Cortes P."/>
            <person name="Kalamorz F."/>
            <person name="Cook G."/>
            <person name="van Loosdrecht M."/>
            <person name="McMillan D."/>
        </authorList>
    </citation>
    <scope>NUCLEOTIDE SEQUENCE</scope>
    <source>
        <strain evidence="3">TA2.A1</strain>
    </source>
</reference>
<reference evidence="2 4" key="1">
    <citation type="journal article" date="2011" name="J. Bacteriol.">
        <title>Draft genome sequence of the thermoalkaliphilic Caldalkalibacillus thermarum strain TA2.A1.</title>
        <authorList>
            <person name="Kalamorz F."/>
            <person name="Keis S."/>
            <person name="McMillan D.G."/>
            <person name="Olsson K."/>
            <person name="Stanton J.A."/>
            <person name="Stockwell P."/>
            <person name="Black M.A."/>
            <person name="Klingeman D.M."/>
            <person name="Land M.L."/>
            <person name="Han C.S."/>
            <person name="Martin S.L."/>
            <person name="Becher S.A."/>
            <person name="Peddie C.J."/>
            <person name="Morgan H.W."/>
            <person name="Matthies D."/>
            <person name="Preiss L."/>
            <person name="Meier T."/>
            <person name="Brown S.D."/>
            <person name="Cook G.M."/>
        </authorList>
    </citation>
    <scope>NUCLEOTIDE SEQUENCE [LARGE SCALE GENOMIC DNA]</scope>
    <source>
        <strain evidence="2 4">TA2.A1</strain>
    </source>
</reference>
<feature type="compositionally biased region" description="Basic residues" evidence="1">
    <location>
        <begin position="40"/>
        <end position="53"/>
    </location>
</feature>
<reference evidence="3 5" key="2">
    <citation type="journal article" date="2020" name="Extremophiles">
        <title>Genomic analysis of Caldalkalibacillus thermarum TA2.A1 reveals aerobic alkaliphilic metabolism and evolutionary hallmarks linking alkaliphilic bacteria and plant life.</title>
        <authorList>
            <person name="de Jong S.I."/>
            <person name="van den Broek M.A."/>
            <person name="Merkel A.Y."/>
            <person name="de la Torre Cortes P."/>
            <person name="Kalamorz F."/>
            <person name="Cook G.M."/>
            <person name="van Loosdrecht M.C.M."/>
            <person name="McMillan D.G.G."/>
        </authorList>
    </citation>
    <scope>NUCLEOTIDE SEQUENCE [LARGE SCALE GENOMIC DNA]</scope>
    <source>
        <strain evidence="3 5">TA2.A1</strain>
    </source>
</reference>
<keyword evidence="5" id="KW-1185">Reference proteome</keyword>
<evidence type="ECO:0000313" key="3">
    <source>
        <dbReference type="EMBL" id="QZT33252.1"/>
    </source>
</evidence>
<accession>F5LAA6</accession>
<evidence type="ECO:0000313" key="5">
    <source>
        <dbReference type="Proteomes" id="UP000825179"/>
    </source>
</evidence>